<dbReference type="PANTHER" id="PTHR15336:SF0">
    <property type="entry name" value="CYTOCHROME B-C1 COMPLEX SUBUNIT 6, MITOCHONDRIAL"/>
    <property type="match status" value="1"/>
</dbReference>
<evidence type="ECO:0000256" key="5">
    <source>
        <dbReference type="ARBA" id="ARBA00022792"/>
    </source>
</evidence>
<evidence type="ECO:0000259" key="12">
    <source>
        <dbReference type="Pfam" id="PF02320"/>
    </source>
</evidence>
<dbReference type="Pfam" id="PF02320">
    <property type="entry name" value="UCR_hinge"/>
    <property type="match status" value="1"/>
</dbReference>
<keyword evidence="6" id="KW-0249">Electron transport</keyword>
<organism evidence="13 14">
    <name type="scientific">Lophium mytilinum</name>
    <dbReference type="NCBI Taxonomy" id="390894"/>
    <lineage>
        <taxon>Eukaryota</taxon>
        <taxon>Fungi</taxon>
        <taxon>Dikarya</taxon>
        <taxon>Ascomycota</taxon>
        <taxon>Pezizomycotina</taxon>
        <taxon>Dothideomycetes</taxon>
        <taxon>Pleosporomycetidae</taxon>
        <taxon>Mytilinidiales</taxon>
        <taxon>Mytilinidiaceae</taxon>
        <taxon>Lophium</taxon>
    </lineage>
</organism>
<keyword evidence="5" id="KW-0999">Mitochondrion inner membrane</keyword>
<dbReference type="InterPro" id="IPR036811">
    <property type="entry name" value="Ubol_cytC_Rdtase_hinge_dom_sf"/>
</dbReference>
<feature type="compositionally biased region" description="Basic and acidic residues" evidence="11">
    <location>
        <begin position="103"/>
        <end position="123"/>
    </location>
</feature>
<keyword evidence="7" id="KW-0496">Mitochondrion</keyword>
<evidence type="ECO:0000256" key="10">
    <source>
        <dbReference type="ARBA" id="ARBA00044246"/>
    </source>
</evidence>
<dbReference type="GO" id="GO:0005743">
    <property type="term" value="C:mitochondrial inner membrane"/>
    <property type="evidence" value="ECO:0007669"/>
    <property type="project" value="UniProtKB-SubCell"/>
</dbReference>
<evidence type="ECO:0000313" key="13">
    <source>
        <dbReference type="EMBL" id="KAF2493206.1"/>
    </source>
</evidence>
<proteinExistence type="inferred from homology"/>
<keyword evidence="8" id="KW-0472">Membrane</keyword>
<evidence type="ECO:0000256" key="2">
    <source>
        <dbReference type="ARBA" id="ARBA00006498"/>
    </source>
</evidence>
<evidence type="ECO:0000256" key="3">
    <source>
        <dbReference type="ARBA" id="ARBA00022448"/>
    </source>
</evidence>
<feature type="compositionally biased region" description="Polar residues" evidence="11">
    <location>
        <begin position="1"/>
        <end position="12"/>
    </location>
</feature>
<feature type="compositionally biased region" description="Basic and acidic residues" evidence="11">
    <location>
        <begin position="137"/>
        <end position="149"/>
    </location>
</feature>
<dbReference type="PANTHER" id="PTHR15336">
    <property type="entry name" value="UBIQUINOL-CYTOCHROME C REDUCTASE COMPLEX 7.8 KDA PROTEIN"/>
    <property type="match status" value="1"/>
</dbReference>
<feature type="compositionally biased region" description="Low complexity" evidence="11">
    <location>
        <begin position="34"/>
        <end position="53"/>
    </location>
</feature>
<keyword evidence="3" id="KW-0813">Transport</keyword>
<name>A0A6A6QM95_9PEZI</name>
<gene>
    <name evidence="13" type="ORF">BU16DRAFT_528528</name>
</gene>
<protein>
    <recommendedName>
        <fullName evidence="9">Cytochrome b-c1 complex subunit 6, mitochondrial</fullName>
    </recommendedName>
    <alternativeName>
        <fullName evidence="10">Complex III subunit 6</fullName>
    </alternativeName>
</protein>
<reference evidence="13" key="1">
    <citation type="journal article" date="2020" name="Stud. Mycol.">
        <title>101 Dothideomycetes genomes: a test case for predicting lifestyles and emergence of pathogens.</title>
        <authorList>
            <person name="Haridas S."/>
            <person name="Albert R."/>
            <person name="Binder M."/>
            <person name="Bloem J."/>
            <person name="Labutti K."/>
            <person name="Salamov A."/>
            <person name="Andreopoulos B."/>
            <person name="Baker S."/>
            <person name="Barry K."/>
            <person name="Bills G."/>
            <person name="Bluhm B."/>
            <person name="Cannon C."/>
            <person name="Castanera R."/>
            <person name="Culley D."/>
            <person name="Daum C."/>
            <person name="Ezra D."/>
            <person name="Gonzalez J."/>
            <person name="Henrissat B."/>
            <person name="Kuo A."/>
            <person name="Liang C."/>
            <person name="Lipzen A."/>
            <person name="Lutzoni F."/>
            <person name="Magnuson J."/>
            <person name="Mondo S."/>
            <person name="Nolan M."/>
            <person name="Ohm R."/>
            <person name="Pangilinan J."/>
            <person name="Park H.-J."/>
            <person name="Ramirez L."/>
            <person name="Alfaro M."/>
            <person name="Sun H."/>
            <person name="Tritt A."/>
            <person name="Yoshinaga Y."/>
            <person name="Zwiers L.-H."/>
            <person name="Turgeon B."/>
            <person name="Goodwin S."/>
            <person name="Spatafora J."/>
            <person name="Crous P."/>
            <person name="Grigoriev I."/>
        </authorList>
    </citation>
    <scope>NUCLEOTIDE SEQUENCE</scope>
    <source>
        <strain evidence="13">CBS 269.34</strain>
    </source>
</reference>
<evidence type="ECO:0000256" key="6">
    <source>
        <dbReference type="ARBA" id="ARBA00022982"/>
    </source>
</evidence>
<evidence type="ECO:0000256" key="8">
    <source>
        <dbReference type="ARBA" id="ARBA00023136"/>
    </source>
</evidence>
<feature type="compositionally biased region" description="Acidic residues" evidence="11">
    <location>
        <begin position="124"/>
        <end position="136"/>
    </location>
</feature>
<dbReference type="InterPro" id="IPR003422">
    <property type="entry name" value="Cyt_b-c1_6"/>
</dbReference>
<feature type="domain" description="Ubiquinol-cytochrome C reductase hinge" evidence="12">
    <location>
        <begin position="138"/>
        <end position="205"/>
    </location>
</feature>
<dbReference type="AlphaFoldDB" id="A0A6A6QM95"/>
<accession>A0A6A6QM95</accession>
<evidence type="ECO:0000313" key="14">
    <source>
        <dbReference type="Proteomes" id="UP000799750"/>
    </source>
</evidence>
<keyword evidence="14" id="KW-1185">Reference proteome</keyword>
<evidence type="ECO:0000256" key="4">
    <source>
        <dbReference type="ARBA" id="ARBA00022660"/>
    </source>
</evidence>
<dbReference type="OrthoDB" id="405848at2759"/>
<evidence type="ECO:0000256" key="11">
    <source>
        <dbReference type="SAM" id="MobiDB-lite"/>
    </source>
</evidence>
<dbReference type="Proteomes" id="UP000799750">
    <property type="component" value="Unassembled WGS sequence"/>
</dbReference>
<evidence type="ECO:0000256" key="7">
    <source>
        <dbReference type="ARBA" id="ARBA00023128"/>
    </source>
</evidence>
<feature type="compositionally biased region" description="Polar residues" evidence="11">
    <location>
        <begin position="22"/>
        <end position="33"/>
    </location>
</feature>
<dbReference type="FunFam" id="1.10.287.20:FF:000003">
    <property type="entry name" value="Cytochrome b-c1 complex subunit 6"/>
    <property type="match status" value="1"/>
</dbReference>
<keyword evidence="4" id="KW-0679">Respiratory chain</keyword>
<dbReference type="SUPFAM" id="SSF81531">
    <property type="entry name" value="Non-heme 11 kDa protein of cytochrome bc1 complex (Ubiquinol-cytochrome c reductase)"/>
    <property type="match status" value="1"/>
</dbReference>
<comment type="subcellular location">
    <subcellularLocation>
        <location evidence="1">Mitochondrion inner membrane</location>
        <topology evidence="1">Peripheral membrane protein</topology>
        <orientation evidence="1">Intermembrane side</orientation>
    </subcellularLocation>
</comment>
<comment type="similarity">
    <text evidence="2">Belongs to the UQCRH/QCR6 family.</text>
</comment>
<dbReference type="InterPro" id="IPR023184">
    <property type="entry name" value="Ubol_cytC_Rdtase_hinge_dom"/>
</dbReference>
<dbReference type="EMBL" id="MU004192">
    <property type="protein sequence ID" value="KAF2493206.1"/>
    <property type="molecule type" value="Genomic_DNA"/>
</dbReference>
<dbReference type="GO" id="GO:0006122">
    <property type="term" value="P:mitochondrial electron transport, ubiquinol to cytochrome c"/>
    <property type="evidence" value="ECO:0007669"/>
    <property type="project" value="InterPro"/>
</dbReference>
<feature type="region of interest" description="Disordered" evidence="11">
    <location>
        <begin position="1"/>
        <end position="155"/>
    </location>
</feature>
<dbReference type="Gene3D" id="1.10.287.20">
    <property type="entry name" value="Ubiquinol-cytochrome C reductase hinge domain"/>
    <property type="match status" value="1"/>
</dbReference>
<sequence>MTTQLWSSTSSRDTFRPIHPGSLSNLQDRLPTQTSPAIAHTTPTTPSAHPSQPLTMGFTDLLSDMWDALSTHPDADAEAPVSGGASTNSPASGTDEESADEADVNKADAKDDGEGEQGHKPSGDDGDDEEEEEEETVDPKAKLEEECTESKQCSAPKHHYDECVERVTGQIENDGKAKEDCVEEFFHLAHCASACAAPKLWAQLK</sequence>
<evidence type="ECO:0000256" key="1">
    <source>
        <dbReference type="ARBA" id="ARBA00004137"/>
    </source>
</evidence>
<evidence type="ECO:0000256" key="9">
    <source>
        <dbReference type="ARBA" id="ARBA00044155"/>
    </source>
</evidence>